<name>A0P7F3_9PROT</name>
<organism evidence="1 2">
    <name type="scientific">Methylophilales bacterium HTCC2181</name>
    <dbReference type="NCBI Taxonomy" id="383631"/>
    <lineage>
        <taxon>Bacteria</taxon>
        <taxon>Pseudomonadati</taxon>
        <taxon>Pseudomonadota</taxon>
        <taxon>Betaproteobacteria</taxon>
        <taxon>Nitrosomonadales</taxon>
        <taxon>OM43 clade</taxon>
    </lineage>
</organism>
<protein>
    <submittedName>
        <fullName evidence="1">Uncharacterized protein</fullName>
    </submittedName>
</protein>
<dbReference type="EMBL" id="AAUX01000001">
    <property type="protein sequence ID" value="EAV47463.1"/>
    <property type="molecule type" value="Genomic_DNA"/>
</dbReference>
<gene>
    <name evidence="1" type="ORF">MB2181_05280</name>
</gene>
<dbReference type="AlphaFoldDB" id="A0P7F3"/>
<evidence type="ECO:0000313" key="1">
    <source>
        <dbReference type="EMBL" id="EAV47463.1"/>
    </source>
</evidence>
<comment type="caution">
    <text evidence="1">The sequence shown here is derived from an EMBL/GenBank/DDBJ whole genome shotgun (WGS) entry which is preliminary data.</text>
</comment>
<accession>A0P7F3</accession>
<evidence type="ECO:0000313" key="2">
    <source>
        <dbReference type="Proteomes" id="UP000054262"/>
    </source>
</evidence>
<reference evidence="1 2" key="1">
    <citation type="submission" date="2006-11" db="EMBL/GenBank/DDBJ databases">
        <authorList>
            <person name="Giovannoni S."/>
            <person name="Vergin K."/>
            <person name="Ferriera S."/>
            <person name="Johnson J."/>
            <person name="Kravitz S."/>
            <person name="Beeson K."/>
            <person name="Sutton G."/>
            <person name="Rogers Y.-H."/>
            <person name="Friedman R."/>
            <person name="Frazier M."/>
            <person name="Venter J.C."/>
        </authorList>
    </citation>
    <scope>NUCLEOTIDE SEQUENCE [LARGE SCALE GENOMIC DNA]</scope>
    <source>
        <strain evidence="1 2">HTCC2181</strain>
    </source>
</reference>
<sequence length="91" mass="10130">MLAVNSRYPPKKAAGTEPIATGKNTLKLKNLCRINRKLPTDETMILRIKPMGFMIFMGVPINDIMAIYDDAPPCPTDEYSMAPKKMKTAVT</sequence>
<proteinExistence type="predicted"/>
<keyword evidence="2" id="KW-1185">Reference proteome</keyword>
<dbReference type="Proteomes" id="UP000054262">
    <property type="component" value="Unassembled WGS sequence"/>
</dbReference>